<name>A0A7S4DUQ6_9EUKA</name>
<gene>
    <name evidence="2" type="ORF">LGLO00237_LOCUS23539</name>
</gene>
<dbReference type="AlphaFoldDB" id="A0A7S4DUQ6"/>
<evidence type="ECO:0000313" key="2">
    <source>
        <dbReference type="EMBL" id="CAE0671890.1"/>
    </source>
</evidence>
<feature type="compositionally biased region" description="Low complexity" evidence="1">
    <location>
        <begin position="339"/>
        <end position="351"/>
    </location>
</feature>
<dbReference type="EMBL" id="HBIV01033032">
    <property type="protein sequence ID" value="CAE0671890.1"/>
    <property type="molecule type" value="Transcribed_RNA"/>
</dbReference>
<sequence>MLGLQVESNLLREAKDILEGENGKPEVLIIEDPVEDAKQKSESQQLQPHPGRKAGGFSLSSEYCNHLWESKILKPPPSWKRVMTSAAWQRYERGNTTLRRTSFSRFSPGGRIAVVRAINLGMEAVIHGKRLSSSKMGRIRKALESKEGREAFVSMMNQGDGKVKSQPLQCLPEKGFKVLRDVTELFLDICMERKDYKKTGEILKVCHVFYTQVKGRRKFLDVDPAVRDHVCWGDLNFWRHSLQLALSEVQEGEKKSVVDGWLSTNMFKMMEFNVDVNDIQLFAEEVNATYELGKSKEGIAHTVHRLGRMQGALKKAQKSSVVNRRLSSQGLRRSRRTGSRSTSRSRVSSPRCCRRSASFQVAGDCESRPPASATL</sequence>
<protein>
    <submittedName>
        <fullName evidence="2">Uncharacterized protein</fullName>
    </submittedName>
</protein>
<proteinExistence type="predicted"/>
<reference evidence="2" key="1">
    <citation type="submission" date="2021-01" db="EMBL/GenBank/DDBJ databases">
        <authorList>
            <person name="Corre E."/>
            <person name="Pelletier E."/>
            <person name="Niang G."/>
            <person name="Scheremetjew M."/>
            <person name="Finn R."/>
            <person name="Kale V."/>
            <person name="Holt S."/>
            <person name="Cochrane G."/>
            <person name="Meng A."/>
            <person name="Brown T."/>
            <person name="Cohen L."/>
        </authorList>
    </citation>
    <scope>NUCLEOTIDE SEQUENCE</scope>
    <source>
        <strain evidence="2">CCCM811</strain>
    </source>
</reference>
<evidence type="ECO:0000256" key="1">
    <source>
        <dbReference type="SAM" id="MobiDB-lite"/>
    </source>
</evidence>
<feature type="region of interest" description="Disordered" evidence="1">
    <location>
        <begin position="317"/>
        <end position="351"/>
    </location>
</feature>
<organism evidence="2">
    <name type="scientific">Lotharella globosa</name>
    <dbReference type="NCBI Taxonomy" id="91324"/>
    <lineage>
        <taxon>Eukaryota</taxon>
        <taxon>Sar</taxon>
        <taxon>Rhizaria</taxon>
        <taxon>Cercozoa</taxon>
        <taxon>Chlorarachniophyceae</taxon>
        <taxon>Lotharella</taxon>
    </lineage>
</organism>
<accession>A0A7S4DUQ6</accession>